<dbReference type="PANTHER" id="PTHR30417">
    <property type="entry name" value="N-ACETYLMURAMOYL-L-ALANINE AMIDASE AMID"/>
    <property type="match status" value="1"/>
</dbReference>
<evidence type="ECO:0000256" key="1">
    <source>
        <dbReference type="ARBA" id="ARBA00001561"/>
    </source>
</evidence>
<dbReference type="RefSeq" id="WP_208350253.1">
    <property type="nucleotide sequence ID" value="NZ_JAALHA020000025.1"/>
</dbReference>
<evidence type="ECO:0000259" key="5">
    <source>
        <dbReference type="SMART" id="SM00644"/>
    </source>
</evidence>
<name>A0AAP5IDD3_9CYAN</name>
<keyword evidence="3" id="KW-0378">Hydrolase</keyword>
<keyword evidence="4" id="KW-0961">Cell wall biogenesis/degradation</keyword>
<dbReference type="Gene3D" id="3.40.80.10">
    <property type="entry name" value="Peptidoglycan recognition protein-like"/>
    <property type="match status" value="1"/>
</dbReference>
<dbReference type="InterPro" id="IPR002502">
    <property type="entry name" value="Amidase_domain"/>
</dbReference>
<evidence type="ECO:0000256" key="3">
    <source>
        <dbReference type="ARBA" id="ARBA00022801"/>
    </source>
</evidence>
<organism evidence="6 7">
    <name type="scientific">Aetokthonos hydrillicola Thurmond2011</name>
    <dbReference type="NCBI Taxonomy" id="2712845"/>
    <lineage>
        <taxon>Bacteria</taxon>
        <taxon>Bacillati</taxon>
        <taxon>Cyanobacteriota</taxon>
        <taxon>Cyanophyceae</taxon>
        <taxon>Nostocales</taxon>
        <taxon>Hapalosiphonaceae</taxon>
        <taxon>Aetokthonos</taxon>
    </lineage>
</organism>
<dbReference type="GO" id="GO:0009254">
    <property type="term" value="P:peptidoglycan turnover"/>
    <property type="evidence" value="ECO:0007669"/>
    <property type="project" value="TreeGrafter"/>
</dbReference>
<comment type="caution">
    <text evidence="6">The sequence shown here is derived from an EMBL/GenBank/DDBJ whole genome shotgun (WGS) entry which is preliminary data.</text>
</comment>
<evidence type="ECO:0000313" key="7">
    <source>
        <dbReference type="Proteomes" id="UP000667802"/>
    </source>
</evidence>
<sequence length="236" mass="26758">MGTWILETDKAIYWMEEQYYIDKINKSPISNREYHAVVAEMKHWFNSQNPPGMMKVVLGDINEPEHKPVNHAHGSGHAKTPKIRFIPADESNYNSRNGTKIDMIVMHNTDASLQASIDTFKDPNANVSAHYIVARTGEIIQMVKDSFRAWHAGDRIVNSRSIGIEHEATNANRGMTPAQQQSSIALVKYLMEAYSIPATNIKPHRDVTSIPGGTDCPRWIWSTDTDFEDWKNNHLA</sequence>
<gene>
    <name evidence="6" type="ORF">G7B40_033975</name>
</gene>
<dbReference type="Proteomes" id="UP000667802">
    <property type="component" value="Unassembled WGS sequence"/>
</dbReference>
<evidence type="ECO:0000256" key="4">
    <source>
        <dbReference type="ARBA" id="ARBA00023316"/>
    </source>
</evidence>
<dbReference type="InterPro" id="IPR036505">
    <property type="entry name" value="Amidase/PGRP_sf"/>
</dbReference>
<dbReference type="SUPFAM" id="SSF55846">
    <property type="entry name" value="N-acetylmuramoyl-L-alanine amidase-like"/>
    <property type="match status" value="1"/>
</dbReference>
<proteinExistence type="predicted"/>
<dbReference type="GO" id="GO:0009253">
    <property type="term" value="P:peptidoglycan catabolic process"/>
    <property type="evidence" value="ECO:0007669"/>
    <property type="project" value="InterPro"/>
</dbReference>
<dbReference type="InterPro" id="IPR051206">
    <property type="entry name" value="NAMLAA_amidase_2"/>
</dbReference>
<evidence type="ECO:0000313" key="6">
    <source>
        <dbReference type="EMBL" id="MDR9899531.1"/>
    </source>
</evidence>
<feature type="domain" description="N-acetylmuramoyl-L-alanine amidase" evidence="5">
    <location>
        <begin position="91"/>
        <end position="212"/>
    </location>
</feature>
<reference evidence="7" key="1">
    <citation type="journal article" date="2021" name="Science">
        <title>Hunting the eagle killer: A cyanobacterial neurotoxin causes vacuolar myelinopathy.</title>
        <authorList>
            <person name="Breinlinger S."/>
            <person name="Phillips T.J."/>
            <person name="Haram B.N."/>
            <person name="Mares J."/>
            <person name="Martinez Yerena J.A."/>
            <person name="Hrouzek P."/>
            <person name="Sobotka R."/>
            <person name="Henderson W.M."/>
            <person name="Schmieder P."/>
            <person name="Williams S.M."/>
            <person name="Lauderdale J.D."/>
            <person name="Wilde H.D."/>
            <person name="Gerrin W."/>
            <person name="Kust A."/>
            <person name="Washington J.W."/>
            <person name="Wagner C."/>
            <person name="Geier B."/>
            <person name="Liebeke M."/>
            <person name="Enke H."/>
            <person name="Niedermeyer T.H.J."/>
            <person name="Wilde S.B."/>
        </authorList>
    </citation>
    <scope>NUCLEOTIDE SEQUENCE [LARGE SCALE GENOMIC DNA]</scope>
    <source>
        <strain evidence="7">Thurmond2011</strain>
    </source>
</reference>
<dbReference type="EMBL" id="JAALHA020000025">
    <property type="protein sequence ID" value="MDR9899531.1"/>
    <property type="molecule type" value="Genomic_DNA"/>
</dbReference>
<dbReference type="Pfam" id="PF01510">
    <property type="entry name" value="Amidase_2"/>
    <property type="match status" value="1"/>
</dbReference>
<keyword evidence="7" id="KW-1185">Reference proteome</keyword>
<dbReference type="AlphaFoldDB" id="A0AAP5IDD3"/>
<dbReference type="EC" id="3.5.1.28" evidence="2"/>
<dbReference type="SMART" id="SM00644">
    <property type="entry name" value="Ami_2"/>
    <property type="match status" value="1"/>
</dbReference>
<evidence type="ECO:0000256" key="2">
    <source>
        <dbReference type="ARBA" id="ARBA00011901"/>
    </source>
</evidence>
<dbReference type="PANTHER" id="PTHR30417:SF1">
    <property type="entry name" value="N-ACETYLMURAMOYL-L-ALANINE AMIDASE AMID"/>
    <property type="match status" value="1"/>
</dbReference>
<dbReference type="GO" id="GO:0071555">
    <property type="term" value="P:cell wall organization"/>
    <property type="evidence" value="ECO:0007669"/>
    <property type="project" value="UniProtKB-KW"/>
</dbReference>
<comment type="catalytic activity">
    <reaction evidence="1">
        <text>Hydrolyzes the link between N-acetylmuramoyl residues and L-amino acid residues in certain cell-wall glycopeptides.</text>
        <dbReference type="EC" id="3.5.1.28"/>
    </reaction>
</comment>
<dbReference type="GO" id="GO:0008745">
    <property type="term" value="F:N-acetylmuramoyl-L-alanine amidase activity"/>
    <property type="evidence" value="ECO:0007669"/>
    <property type="project" value="UniProtKB-EC"/>
</dbReference>
<accession>A0AAP5IDD3</accession>
<dbReference type="CDD" id="cd06583">
    <property type="entry name" value="PGRP"/>
    <property type="match status" value="1"/>
</dbReference>
<protein>
    <recommendedName>
        <fullName evidence="2">N-acetylmuramoyl-L-alanine amidase</fullName>
        <ecNumber evidence="2">3.5.1.28</ecNumber>
    </recommendedName>
</protein>